<evidence type="ECO:0000256" key="4">
    <source>
        <dbReference type="ARBA" id="ARBA00022737"/>
    </source>
</evidence>
<comment type="caution">
    <text evidence="9">The sequence shown here is derived from an EMBL/GenBank/DDBJ whole genome shotgun (WGS) entry which is preliminary data.</text>
</comment>
<feature type="domain" description="PUL" evidence="8">
    <location>
        <begin position="521"/>
        <end position="792"/>
    </location>
</feature>
<feature type="repeat" description="WD" evidence="5">
    <location>
        <begin position="189"/>
        <end position="230"/>
    </location>
</feature>
<evidence type="ECO:0000259" key="8">
    <source>
        <dbReference type="PROSITE" id="PS51396"/>
    </source>
</evidence>
<dbReference type="Gene3D" id="3.10.20.870">
    <property type="entry name" value="PFU (PLAA family ubiquitin binding), C-terminal domain"/>
    <property type="match status" value="1"/>
</dbReference>
<feature type="domain" description="PFU" evidence="7">
    <location>
        <begin position="368"/>
        <end position="463"/>
    </location>
</feature>
<evidence type="ECO:0000313" key="9">
    <source>
        <dbReference type="EMBL" id="KAG7531674.1"/>
    </source>
</evidence>
<feature type="region of interest" description="Disordered" evidence="6">
    <location>
        <begin position="94"/>
        <end position="115"/>
    </location>
</feature>
<dbReference type="PROSITE" id="PS51394">
    <property type="entry name" value="PFU"/>
    <property type="match status" value="1"/>
</dbReference>
<dbReference type="CDD" id="cd00200">
    <property type="entry name" value="WD40"/>
    <property type="match status" value="1"/>
</dbReference>
<dbReference type="Pfam" id="PF09070">
    <property type="entry name" value="PFU"/>
    <property type="match status" value="1"/>
</dbReference>
<dbReference type="Pfam" id="PF08324">
    <property type="entry name" value="PUL"/>
    <property type="match status" value="1"/>
</dbReference>
<evidence type="ECO:0000256" key="5">
    <source>
        <dbReference type="PROSITE-ProRule" id="PRU00221"/>
    </source>
</evidence>
<gene>
    <name evidence="9" type="ORF">FFLO_04184</name>
</gene>
<accession>A0A8K0NSH0</accession>
<dbReference type="PROSITE" id="PS51396">
    <property type="entry name" value="PUL"/>
    <property type="match status" value="1"/>
</dbReference>
<feature type="repeat" description="WD" evidence="5">
    <location>
        <begin position="231"/>
        <end position="263"/>
    </location>
</feature>
<dbReference type="InterPro" id="IPR013535">
    <property type="entry name" value="PUL_dom"/>
</dbReference>
<evidence type="ECO:0000256" key="6">
    <source>
        <dbReference type="SAM" id="MobiDB-lite"/>
    </source>
</evidence>
<evidence type="ECO:0000313" key="10">
    <source>
        <dbReference type="Proteomes" id="UP000812966"/>
    </source>
</evidence>
<dbReference type="PANTHER" id="PTHR19849:SF0">
    <property type="entry name" value="PHOSPHOLIPASE A-2-ACTIVATING PROTEIN"/>
    <property type="match status" value="1"/>
</dbReference>
<protein>
    <recommendedName>
        <fullName evidence="11">Phospholipase A-2-activating protein</fullName>
    </recommendedName>
</protein>
<dbReference type="GO" id="GO:0005737">
    <property type="term" value="C:cytoplasm"/>
    <property type="evidence" value="ECO:0007669"/>
    <property type="project" value="UniProtKB-SubCell"/>
</dbReference>
<dbReference type="InterPro" id="IPR038122">
    <property type="entry name" value="PFU_sf"/>
</dbReference>
<dbReference type="GO" id="GO:0043161">
    <property type="term" value="P:proteasome-mediated ubiquitin-dependent protein catabolic process"/>
    <property type="evidence" value="ECO:0007669"/>
    <property type="project" value="TreeGrafter"/>
</dbReference>
<dbReference type="InterPro" id="IPR011989">
    <property type="entry name" value="ARM-like"/>
</dbReference>
<keyword evidence="3 5" id="KW-0853">WD repeat</keyword>
<dbReference type="InterPro" id="IPR015155">
    <property type="entry name" value="PFU"/>
</dbReference>
<evidence type="ECO:0000259" key="7">
    <source>
        <dbReference type="PROSITE" id="PS51394"/>
    </source>
</evidence>
<dbReference type="SMART" id="SM00320">
    <property type="entry name" value="WD40"/>
    <property type="match status" value="6"/>
</dbReference>
<dbReference type="Proteomes" id="UP000812966">
    <property type="component" value="Unassembled WGS sequence"/>
</dbReference>
<feature type="compositionally biased region" description="Low complexity" evidence="6">
    <location>
        <begin position="475"/>
        <end position="486"/>
    </location>
</feature>
<keyword evidence="2" id="KW-0963">Cytoplasm</keyword>
<keyword evidence="10" id="KW-1185">Reference proteome</keyword>
<dbReference type="GO" id="GO:0005634">
    <property type="term" value="C:nucleus"/>
    <property type="evidence" value="ECO:0007669"/>
    <property type="project" value="TreeGrafter"/>
</dbReference>
<dbReference type="GO" id="GO:0043130">
    <property type="term" value="F:ubiquitin binding"/>
    <property type="evidence" value="ECO:0007669"/>
    <property type="project" value="TreeGrafter"/>
</dbReference>
<evidence type="ECO:0008006" key="11">
    <source>
        <dbReference type="Google" id="ProtNLM"/>
    </source>
</evidence>
<name>A0A8K0NSH0_9TREE</name>
<feature type="compositionally biased region" description="Polar residues" evidence="6">
    <location>
        <begin position="465"/>
        <end position="474"/>
    </location>
</feature>
<dbReference type="AlphaFoldDB" id="A0A8K0NSH0"/>
<dbReference type="Gene3D" id="2.130.10.10">
    <property type="entry name" value="YVTN repeat-like/Quinoprotein amine dehydrogenase"/>
    <property type="match status" value="1"/>
</dbReference>
<proteinExistence type="predicted"/>
<dbReference type="InterPro" id="IPR036322">
    <property type="entry name" value="WD40_repeat_dom_sf"/>
</dbReference>
<dbReference type="Pfam" id="PF00400">
    <property type="entry name" value="WD40"/>
    <property type="match status" value="5"/>
</dbReference>
<sequence length="792" mass="85449">MSTSTDSYQLSAVLHGHTADVRALSVLSDGQLLSASRDASAKHWQRDINSNDWHETKHFADGHGKFISAVSNLTHQNQAYYALGSASSRISLHAAGSEDSKPERELTGHSKNVCSLDRGKDSEGRDVLISGSWDQSAIVWKNLEPALRITSHLQAVWDVKCVGTDRYLTASADKVIQLHSDDGNLLQTYAGHTDCVRSLALTVDGKGFWSAGNDGNVLFWSFDSPKPLKTYHGHSSFVYSVAALPDGSGCVSAGEDGTARVWQNHQLIQSIAHPTVSVWTVDVLPNGDIVSGASDATVRVWTKAEARYASLDEREKLDRDLRTRALNKSQVGDVNMTDLPGREALGRPGKKEGQVIMVKSGDKVEAYQWASASTTWQQIGEVTDAVGSGRKQIYQGVEYDYVFDVDIAENMPPLKLPYNATDNMYTVAEKFLLKNDLPTTYTDQIVKFLETNTQGTTIGTGSSSDPFTGGSSYRASGNQAGASANNYRDPFTGGGAYTAGSSSFDTTPSASSPAAAASAKPFQPIRSPQYFATINIEPVKKKIAELASQLPSDIDSGSRMAELCDRLSANGPSGMSQDDVAYLMQLANDWPVDKRFPVLDLARYLCATSSTMVEFTTGHDLSIIDSLLGCCEWAAEWQDSRARETNTMLVMRAIANLPATASGRRVVAEARTQELLGYLASQQSFENLNKNTRVAMSTIALNLSVLALEGQLPREHGPAILQFILNIISNETGDSEVAYRAMVALGNTLSVQDLSGAMSVGDTQIAKELSQALAGKLGETRLRDVAEAVAAL</sequence>
<feature type="compositionally biased region" description="Low complexity" evidence="6">
    <location>
        <begin position="454"/>
        <end position="464"/>
    </location>
</feature>
<evidence type="ECO:0000256" key="3">
    <source>
        <dbReference type="ARBA" id="ARBA00022574"/>
    </source>
</evidence>
<dbReference type="EMBL" id="JABELV010000085">
    <property type="protein sequence ID" value="KAG7531674.1"/>
    <property type="molecule type" value="Genomic_DNA"/>
</dbReference>
<dbReference type="InterPro" id="IPR015943">
    <property type="entry name" value="WD40/YVTN_repeat-like_dom_sf"/>
</dbReference>
<feature type="region of interest" description="Disordered" evidence="6">
    <location>
        <begin position="454"/>
        <end position="487"/>
    </location>
</feature>
<feature type="compositionally biased region" description="Basic and acidic residues" evidence="6">
    <location>
        <begin position="96"/>
        <end position="108"/>
    </location>
</feature>
<comment type="subcellular location">
    <subcellularLocation>
        <location evidence="1">Cytoplasm</location>
    </subcellularLocation>
</comment>
<dbReference type="SUPFAM" id="SSF50978">
    <property type="entry name" value="WD40 repeat-like"/>
    <property type="match status" value="1"/>
</dbReference>
<dbReference type="PANTHER" id="PTHR19849">
    <property type="entry name" value="PHOSPHOLIPASE A-2-ACTIVATING PROTEIN"/>
    <property type="match status" value="1"/>
</dbReference>
<evidence type="ECO:0000256" key="1">
    <source>
        <dbReference type="ARBA" id="ARBA00004496"/>
    </source>
</evidence>
<dbReference type="GO" id="GO:0010992">
    <property type="term" value="P:ubiquitin recycling"/>
    <property type="evidence" value="ECO:0007669"/>
    <property type="project" value="TreeGrafter"/>
</dbReference>
<dbReference type="Gene3D" id="1.25.10.10">
    <property type="entry name" value="Leucine-rich Repeat Variant"/>
    <property type="match status" value="1"/>
</dbReference>
<keyword evidence="4" id="KW-0677">Repeat</keyword>
<reference evidence="9" key="1">
    <citation type="submission" date="2020-04" db="EMBL/GenBank/DDBJ databases">
        <title>Analysis of mating type loci in Filobasidium floriforme.</title>
        <authorList>
            <person name="Nowrousian M."/>
        </authorList>
    </citation>
    <scope>NUCLEOTIDE SEQUENCE</scope>
    <source>
        <strain evidence="9">CBS 6242</strain>
    </source>
</reference>
<dbReference type="PROSITE" id="PS50294">
    <property type="entry name" value="WD_REPEATS_REGION"/>
    <property type="match status" value="2"/>
</dbReference>
<organism evidence="9 10">
    <name type="scientific">Filobasidium floriforme</name>
    <dbReference type="NCBI Taxonomy" id="5210"/>
    <lineage>
        <taxon>Eukaryota</taxon>
        <taxon>Fungi</taxon>
        <taxon>Dikarya</taxon>
        <taxon>Basidiomycota</taxon>
        <taxon>Agaricomycotina</taxon>
        <taxon>Tremellomycetes</taxon>
        <taxon>Filobasidiales</taxon>
        <taxon>Filobasidiaceae</taxon>
        <taxon>Filobasidium</taxon>
    </lineage>
</organism>
<dbReference type="PROSITE" id="PS50082">
    <property type="entry name" value="WD_REPEATS_2"/>
    <property type="match status" value="2"/>
</dbReference>
<evidence type="ECO:0000256" key="2">
    <source>
        <dbReference type="ARBA" id="ARBA00022490"/>
    </source>
</evidence>
<dbReference type="InterPro" id="IPR001680">
    <property type="entry name" value="WD40_rpt"/>
</dbReference>